<feature type="binding site" evidence="4">
    <location>
        <position position="178"/>
    </location>
    <ligand>
        <name>substrate</name>
    </ligand>
</feature>
<accession>A0A3B7MWV1</accession>
<feature type="active site" description="Nucleophile" evidence="3">
    <location>
        <position position="113"/>
    </location>
</feature>
<evidence type="ECO:0000256" key="2">
    <source>
        <dbReference type="ARBA" id="ARBA00038358"/>
    </source>
</evidence>
<dbReference type="InterPro" id="IPR012341">
    <property type="entry name" value="6hp_glycosidase-like_sf"/>
</dbReference>
<evidence type="ECO:0000256" key="5">
    <source>
        <dbReference type="SAM" id="SignalP"/>
    </source>
</evidence>
<dbReference type="InterPro" id="IPR052369">
    <property type="entry name" value="UG_Glycosaminoglycan_Hydrolase"/>
</dbReference>
<dbReference type="GO" id="GO:0000272">
    <property type="term" value="P:polysaccharide catabolic process"/>
    <property type="evidence" value="ECO:0007669"/>
    <property type="project" value="TreeGrafter"/>
</dbReference>
<dbReference type="OrthoDB" id="428577at2"/>
<keyword evidence="5" id="KW-0732">Signal</keyword>
<dbReference type="KEGG" id="pseg:D3H65_32565"/>
<dbReference type="PANTHER" id="PTHR36845">
    <property type="entry name" value="HYDROLASE, PUTATIVE (AFU_ORTHOLOGUE AFUA_7G05090)-RELATED"/>
    <property type="match status" value="1"/>
</dbReference>
<feature type="binding site" evidence="4">
    <location>
        <position position="254"/>
    </location>
    <ligand>
        <name>substrate</name>
    </ligand>
</feature>
<dbReference type="InterPro" id="IPR008928">
    <property type="entry name" value="6-hairpin_glycosidase_sf"/>
</dbReference>
<name>A0A3B7MWV1_9BACT</name>
<feature type="binding site" evidence="4">
    <location>
        <position position="250"/>
    </location>
    <ligand>
        <name>substrate</name>
    </ligand>
</feature>
<dbReference type="AlphaFoldDB" id="A0A3B7MWV1"/>
<sequence>MKKVLFVCMLSVASFLSAFAPADEEVFINRHMDLARAQVEYMVQAMKDKEGFPRTINTSGNMVTTNMYDWTPGFFPGSLWQVYAYAPDTALKASAIRWTERLEPLKFFTEHHDLGFMMYCSFGNAYRLTGNPKYKDDLVQAARSLSTRFDPKTGCIKSWNNFRSWHGTKVYQYPVIIDNLMNLELLFFATRVSGDSSFYKVAITHADNTLKNQFRKDYSSYHVVCYNPETGAVEGRETAQGLADNSTWARGQAWAIYGYTMIYRETGDARYLKAARGMADFFIHHKNLPADKIPYWDFNIGQEGYTPGVNSYARKDTGHYRDASAAAITASALLELSTYAGKEGKQYRQPAIQMIRSLASPVYRSEPGTNGNFLIKHCVGSIPHQTEIDVPLVYADYYFLEALHRYKLLLKGEKLFPVALKGGVHGR</sequence>
<organism evidence="6 7">
    <name type="scientific">Paraflavitalea soli</name>
    <dbReference type="NCBI Taxonomy" id="2315862"/>
    <lineage>
        <taxon>Bacteria</taxon>
        <taxon>Pseudomonadati</taxon>
        <taxon>Bacteroidota</taxon>
        <taxon>Chitinophagia</taxon>
        <taxon>Chitinophagales</taxon>
        <taxon>Chitinophagaceae</taxon>
        <taxon>Paraflavitalea</taxon>
    </lineage>
</organism>
<feature type="signal peptide" evidence="5">
    <location>
        <begin position="1"/>
        <end position="20"/>
    </location>
</feature>
<reference evidence="6 7" key="1">
    <citation type="submission" date="2018-09" db="EMBL/GenBank/DDBJ databases">
        <title>Genome sequencing of strain 6GH32-13.</title>
        <authorList>
            <person name="Weon H.-Y."/>
            <person name="Heo J."/>
            <person name="Kwon S.-W."/>
        </authorList>
    </citation>
    <scope>NUCLEOTIDE SEQUENCE [LARGE SCALE GENOMIC DNA]</scope>
    <source>
        <strain evidence="6 7">5GH32-13</strain>
    </source>
</reference>
<dbReference type="Gene3D" id="1.50.10.10">
    <property type="match status" value="1"/>
</dbReference>
<dbReference type="InterPro" id="IPR010905">
    <property type="entry name" value="Glyco_hydro_88"/>
</dbReference>
<feature type="binding site" evidence="4">
    <location>
        <position position="381"/>
    </location>
    <ligand>
        <name>substrate</name>
    </ligand>
</feature>
<feature type="chain" id="PRO_5017572529" evidence="5">
    <location>
        <begin position="21"/>
        <end position="427"/>
    </location>
</feature>
<feature type="active site" description="Proton donor" evidence="3">
    <location>
        <position position="178"/>
    </location>
</feature>
<evidence type="ECO:0000313" key="7">
    <source>
        <dbReference type="Proteomes" id="UP000263900"/>
    </source>
</evidence>
<dbReference type="PANTHER" id="PTHR36845:SF1">
    <property type="entry name" value="HYDROLASE, PUTATIVE (AFU_ORTHOLOGUE AFUA_7G05090)-RELATED"/>
    <property type="match status" value="1"/>
</dbReference>
<feature type="binding site" evidence="4">
    <location>
        <position position="113"/>
    </location>
    <ligand>
        <name>substrate</name>
    </ligand>
</feature>
<gene>
    <name evidence="6" type="ORF">D3H65_32565</name>
</gene>
<evidence type="ECO:0000256" key="1">
    <source>
        <dbReference type="ARBA" id="ARBA00022801"/>
    </source>
</evidence>
<comment type="similarity">
    <text evidence="2">Belongs to the glycosyl hydrolase 88 family.</text>
</comment>
<evidence type="ECO:0000256" key="4">
    <source>
        <dbReference type="PIRSR" id="PIRSR610905-2"/>
    </source>
</evidence>
<evidence type="ECO:0000256" key="3">
    <source>
        <dbReference type="PIRSR" id="PIRSR610905-1"/>
    </source>
</evidence>
<dbReference type="GO" id="GO:0052757">
    <property type="term" value="F:chondroitin hydrolase activity"/>
    <property type="evidence" value="ECO:0007669"/>
    <property type="project" value="TreeGrafter"/>
</dbReference>
<keyword evidence="1 6" id="KW-0378">Hydrolase</keyword>
<proteinExistence type="inferred from homology"/>
<dbReference type="SUPFAM" id="SSF48208">
    <property type="entry name" value="Six-hairpin glycosidases"/>
    <property type="match status" value="1"/>
</dbReference>
<dbReference type="Proteomes" id="UP000263900">
    <property type="component" value="Chromosome"/>
</dbReference>
<dbReference type="Pfam" id="PF07470">
    <property type="entry name" value="Glyco_hydro_88"/>
    <property type="match status" value="1"/>
</dbReference>
<dbReference type="RefSeq" id="WP_119054309.1">
    <property type="nucleotide sequence ID" value="NZ_CP032157.1"/>
</dbReference>
<dbReference type="EMBL" id="CP032157">
    <property type="protein sequence ID" value="AXY78437.1"/>
    <property type="molecule type" value="Genomic_DNA"/>
</dbReference>
<protein>
    <submittedName>
        <fullName evidence="6">Glycosyl hydrolase family 88</fullName>
    </submittedName>
</protein>
<feature type="binding site" evidence="4">
    <location>
        <position position="238"/>
    </location>
    <ligand>
        <name>substrate</name>
    </ligand>
</feature>
<keyword evidence="7" id="KW-1185">Reference proteome</keyword>
<evidence type="ECO:0000313" key="6">
    <source>
        <dbReference type="EMBL" id="AXY78437.1"/>
    </source>
</evidence>